<feature type="compositionally biased region" description="Low complexity" evidence="1">
    <location>
        <begin position="179"/>
        <end position="236"/>
    </location>
</feature>
<dbReference type="SUPFAM" id="SSF50370">
    <property type="entry name" value="Ricin B-like lectins"/>
    <property type="match status" value="1"/>
</dbReference>
<keyword evidence="2" id="KW-0472">Membrane</keyword>
<keyword evidence="4" id="KW-1185">Reference proteome</keyword>
<evidence type="ECO:0000256" key="2">
    <source>
        <dbReference type="SAM" id="Phobius"/>
    </source>
</evidence>
<accession>A0ABR4CJF3</accession>
<sequence>MANFDSDHWYRISQAGDEGSGLFLSGLRLFCCDNTPTGASFFNKPDTPGNVEWMWQIYPFNSTYYVLRTQASGPLGYLTVYYAADEETTGSTKPRMTNASISDNSMFWKIKPWGDGTFFMENAANGSAWHLWEKPNTLMAMSSNITAPPQDGQRFAFKQSGQIQNASFSTVVNPMATEAASPSGQSSSPPATSSSSATSSSAAISSSTAMSSSSATSSPTASIPPASSSPSSPSGLSTGARAGIGAGVGVGLLIALVILGFFLVKRRKRAQNPTLQNTGTNELGGQQVYEAEAKQARIGELDAHVSPPVAELNAQNWQHPAEMPAWNGR</sequence>
<reference evidence="3 4" key="1">
    <citation type="journal article" date="2024" name="Commun. Biol.">
        <title>Comparative genomic analysis of thermophilic fungi reveals convergent evolutionary adaptations and gene losses.</title>
        <authorList>
            <person name="Steindorff A.S."/>
            <person name="Aguilar-Pontes M.V."/>
            <person name="Robinson A.J."/>
            <person name="Andreopoulos B."/>
            <person name="LaButti K."/>
            <person name="Kuo A."/>
            <person name="Mondo S."/>
            <person name="Riley R."/>
            <person name="Otillar R."/>
            <person name="Haridas S."/>
            <person name="Lipzen A."/>
            <person name="Grimwood J."/>
            <person name="Schmutz J."/>
            <person name="Clum A."/>
            <person name="Reid I.D."/>
            <person name="Moisan M.C."/>
            <person name="Butler G."/>
            <person name="Nguyen T.T.M."/>
            <person name="Dewar K."/>
            <person name="Conant G."/>
            <person name="Drula E."/>
            <person name="Henrissat B."/>
            <person name="Hansel C."/>
            <person name="Singer S."/>
            <person name="Hutchinson M.I."/>
            <person name="de Vries R.P."/>
            <person name="Natvig D.O."/>
            <person name="Powell A.J."/>
            <person name="Tsang A."/>
            <person name="Grigoriev I.V."/>
        </authorList>
    </citation>
    <scope>NUCLEOTIDE SEQUENCE [LARGE SCALE GENOMIC DNA]</scope>
    <source>
        <strain evidence="3 4">CBS 494.80</strain>
    </source>
</reference>
<keyword evidence="2" id="KW-1133">Transmembrane helix</keyword>
<dbReference type="PANTHER" id="PTHR16861">
    <property type="entry name" value="GLYCOPROTEIN 38"/>
    <property type="match status" value="1"/>
</dbReference>
<proteinExistence type="predicted"/>
<comment type="caution">
    <text evidence="3">The sequence shown here is derived from an EMBL/GenBank/DDBJ whole genome shotgun (WGS) entry which is preliminary data.</text>
</comment>
<gene>
    <name evidence="3" type="ORF">VTL71DRAFT_14763</name>
</gene>
<feature type="transmembrane region" description="Helical" evidence="2">
    <location>
        <begin position="242"/>
        <end position="264"/>
    </location>
</feature>
<feature type="region of interest" description="Disordered" evidence="1">
    <location>
        <begin position="177"/>
        <end position="236"/>
    </location>
</feature>
<dbReference type="EMBL" id="JAZHXI010000007">
    <property type="protein sequence ID" value="KAL2070083.1"/>
    <property type="molecule type" value="Genomic_DNA"/>
</dbReference>
<dbReference type="Proteomes" id="UP001595075">
    <property type="component" value="Unassembled WGS sequence"/>
</dbReference>
<evidence type="ECO:0000313" key="3">
    <source>
        <dbReference type="EMBL" id="KAL2070083.1"/>
    </source>
</evidence>
<organism evidence="3 4">
    <name type="scientific">Oculimacula yallundae</name>
    <dbReference type="NCBI Taxonomy" id="86028"/>
    <lineage>
        <taxon>Eukaryota</taxon>
        <taxon>Fungi</taxon>
        <taxon>Dikarya</taxon>
        <taxon>Ascomycota</taxon>
        <taxon>Pezizomycotina</taxon>
        <taxon>Leotiomycetes</taxon>
        <taxon>Helotiales</taxon>
        <taxon>Ploettnerulaceae</taxon>
        <taxon>Oculimacula</taxon>
    </lineage>
</organism>
<evidence type="ECO:0000256" key="1">
    <source>
        <dbReference type="SAM" id="MobiDB-lite"/>
    </source>
</evidence>
<dbReference type="PANTHER" id="PTHR16861:SF4">
    <property type="entry name" value="SH3 DOMAIN PROTEIN (AFU_ORTHOLOGUE AFUA_1G13610)"/>
    <property type="match status" value="1"/>
</dbReference>
<protein>
    <submittedName>
        <fullName evidence="3">Uncharacterized protein</fullName>
    </submittedName>
</protein>
<name>A0ABR4CJF3_9HELO</name>
<keyword evidence="2" id="KW-0812">Transmembrane</keyword>
<evidence type="ECO:0000313" key="4">
    <source>
        <dbReference type="Proteomes" id="UP001595075"/>
    </source>
</evidence>
<dbReference type="InterPro" id="IPR035992">
    <property type="entry name" value="Ricin_B-like_lectins"/>
</dbReference>